<comment type="cofactor">
    <cofactor evidence="4">
        <name>Zn(2+)</name>
        <dbReference type="ChEBI" id="CHEBI:29105"/>
    </cofactor>
</comment>
<dbReference type="GO" id="GO:0016491">
    <property type="term" value="F:oxidoreductase activity"/>
    <property type="evidence" value="ECO:0007669"/>
    <property type="project" value="UniProtKB-KW"/>
</dbReference>
<dbReference type="Gene3D" id="3.40.50.720">
    <property type="entry name" value="NAD(P)-binding Rossmann-like Domain"/>
    <property type="match status" value="1"/>
</dbReference>
<dbReference type="InterPro" id="IPR050129">
    <property type="entry name" value="Zn_alcohol_dh"/>
</dbReference>
<dbReference type="SUPFAM" id="SSF51735">
    <property type="entry name" value="NAD(P)-binding Rossmann-fold domains"/>
    <property type="match status" value="1"/>
</dbReference>
<comment type="similarity">
    <text evidence="4">Belongs to the zinc-containing alcohol dehydrogenase family.</text>
</comment>
<dbReference type="InterPro" id="IPR036291">
    <property type="entry name" value="NAD(P)-bd_dom_sf"/>
</dbReference>
<keyword evidence="3" id="KW-0560">Oxidoreductase</keyword>
<evidence type="ECO:0000256" key="1">
    <source>
        <dbReference type="ARBA" id="ARBA00022723"/>
    </source>
</evidence>
<evidence type="ECO:0000256" key="2">
    <source>
        <dbReference type="ARBA" id="ARBA00022833"/>
    </source>
</evidence>
<keyword evidence="1 4" id="KW-0479">Metal-binding</keyword>
<evidence type="ECO:0000259" key="5">
    <source>
        <dbReference type="SMART" id="SM00829"/>
    </source>
</evidence>
<keyword evidence="2 4" id="KW-0862">Zinc</keyword>
<organism evidence="6 7">
    <name type="scientific">Paenibacillus sacheonensis</name>
    <dbReference type="NCBI Taxonomy" id="742054"/>
    <lineage>
        <taxon>Bacteria</taxon>
        <taxon>Bacillati</taxon>
        <taxon>Bacillota</taxon>
        <taxon>Bacilli</taxon>
        <taxon>Bacillales</taxon>
        <taxon>Paenibacillaceae</taxon>
        <taxon>Paenibacillus</taxon>
    </lineage>
</organism>
<dbReference type="InterPro" id="IPR013149">
    <property type="entry name" value="ADH-like_C"/>
</dbReference>
<evidence type="ECO:0000256" key="4">
    <source>
        <dbReference type="RuleBase" id="RU361277"/>
    </source>
</evidence>
<proteinExistence type="inferred from homology"/>
<dbReference type="OrthoDB" id="9777057at2"/>
<sequence>MTNANARNQMWEWTGFNAMAPREAERADVGPGQVEVRIRAIGICGTDLHIMSGHAEFGKPPLPLGHELAGVVERVGAGVASWRAGDRVCVDPLTACGACEACLAGNKHRCLDSGEFGLHYPGGWQRFMVVPAANLYLLPDAVGFAEATQAETLHCCLGGIDKLDVRIGDQATVVGDGPTGLYFVQLLKAAGAGKVRMIGMRDYRLRLARELGADETTNLRDPDAIPPASNAQDIVIDAAGTETSLAQSIDILKIGGRLLLFGLAGKPITVDMQTVVLKELSLLGSTNAPHVWPRVIQMLAAGQARVKPLLTHTYTFGEMDKAIAFARSQTDEAIKIIVSIDDNQEESQ</sequence>
<dbReference type="GO" id="GO:0008270">
    <property type="term" value="F:zinc ion binding"/>
    <property type="evidence" value="ECO:0007669"/>
    <property type="project" value="InterPro"/>
</dbReference>
<dbReference type="PANTHER" id="PTHR43401:SF2">
    <property type="entry name" value="L-THREONINE 3-DEHYDROGENASE"/>
    <property type="match status" value="1"/>
</dbReference>
<dbReference type="InterPro" id="IPR013154">
    <property type="entry name" value="ADH-like_N"/>
</dbReference>
<dbReference type="Proteomes" id="UP000558113">
    <property type="component" value="Unassembled WGS sequence"/>
</dbReference>
<dbReference type="InterPro" id="IPR011032">
    <property type="entry name" value="GroES-like_sf"/>
</dbReference>
<reference evidence="6 7" key="1">
    <citation type="submission" date="2020-01" db="EMBL/GenBank/DDBJ databases">
        <title>Paenibacillus soybeanensis sp. nov. isolated from the nodules of soybean (Glycine max(L.) Merr).</title>
        <authorList>
            <person name="Wang H."/>
        </authorList>
    </citation>
    <scope>NUCLEOTIDE SEQUENCE [LARGE SCALE GENOMIC DNA]</scope>
    <source>
        <strain evidence="6 7">DSM 23054</strain>
    </source>
</reference>
<protein>
    <submittedName>
        <fullName evidence="6">Alcohol dehydrogenase catalytic domain-containing protein</fullName>
    </submittedName>
</protein>
<dbReference type="SUPFAM" id="SSF50129">
    <property type="entry name" value="GroES-like"/>
    <property type="match status" value="1"/>
</dbReference>
<dbReference type="AlphaFoldDB" id="A0A7X4YPZ7"/>
<dbReference type="EMBL" id="JAAAMU010000007">
    <property type="protein sequence ID" value="NBC70400.1"/>
    <property type="molecule type" value="Genomic_DNA"/>
</dbReference>
<name>A0A7X4YPZ7_9BACL</name>
<evidence type="ECO:0000313" key="6">
    <source>
        <dbReference type="EMBL" id="NBC70400.1"/>
    </source>
</evidence>
<gene>
    <name evidence="6" type="ORF">GT003_15475</name>
</gene>
<accession>A0A7X4YPZ7</accession>
<dbReference type="InterPro" id="IPR020843">
    <property type="entry name" value="ER"/>
</dbReference>
<dbReference type="PANTHER" id="PTHR43401">
    <property type="entry name" value="L-THREONINE 3-DEHYDROGENASE"/>
    <property type="match status" value="1"/>
</dbReference>
<evidence type="ECO:0000256" key="3">
    <source>
        <dbReference type="ARBA" id="ARBA00023002"/>
    </source>
</evidence>
<dbReference type="RefSeq" id="WP_161699306.1">
    <property type="nucleotide sequence ID" value="NZ_JAAAMU010000007.1"/>
</dbReference>
<dbReference type="Gene3D" id="3.90.180.10">
    <property type="entry name" value="Medium-chain alcohol dehydrogenases, catalytic domain"/>
    <property type="match status" value="1"/>
</dbReference>
<dbReference type="PROSITE" id="PS00059">
    <property type="entry name" value="ADH_ZINC"/>
    <property type="match status" value="1"/>
</dbReference>
<dbReference type="InterPro" id="IPR002328">
    <property type="entry name" value="ADH_Zn_CS"/>
</dbReference>
<evidence type="ECO:0000313" key="7">
    <source>
        <dbReference type="Proteomes" id="UP000558113"/>
    </source>
</evidence>
<comment type="caution">
    <text evidence="6">The sequence shown here is derived from an EMBL/GenBank/DDBJ whole genome shotgun (WGS) entry which is preliminary data.</text>
</comment>
<dbReference type="Pfam" id="PF00107">
    <property type="entry name" value="ADH_zinc_N"/>
    <property type="match status" value="1"/>
</dbReference>
<dbReference type="Pfam" id="PF08240">
    <property type="entry name" value="ADH_N"/>
    <property type="match status" value="1"/>
</dbReference>
<dbReference type="SMART" id="SM00829">
    <property type="entry name" value="PKS_ER"/>
    <property type="match status" value="1"/>
</dbReference>
<keyword evidence="7" id="KW-1185">Reference proteome</keyword>
<feature type="domain" description="Enoyl reductase (ER)" evidence="5">
    <location>
        <begin position="15"/>
        <end position="338"/>
    </location>
</feature>